<protein>
    <submittedName>
        <fullName evidence="1">Uncharacterized protein</fullName>
    </submittedName>
</protein>
<dbReference type="AlphaFoldDB" id="A0A449AZ23"/>
<dbReference type="Gene3D" id="3.40.50.300">
    <property type="entry name" value="P-loop containing nucleotide triphosphate hydrolases"/>
    <property type="match status" value="1"/>
</dbReference>
<dbReference type="InterPro" id="IPR027417">
    <property type="entry name" value="P-loop_NTPase"/>
</dbReference>
<dbReference type="RefSeq" id="WP_119571819.1">
    <property type="nucleotide sequence ID" value="NZ_LR215031.1"/>
</dbReference>
<proteinExistence type="predicted"/>
<dbReference type="KEGG" id="mgal:NCTC10186_00259"/>
<accession>A0A449AZ23</accession>
<evidence type="ECO:0000313" key="1">
    <source>
        <dbReference type="EMBL" id="VEU72788.1"/>
    </source>
</evidence>
<evidence type="ECO:0000313" key="2">
    <source>
        <dbReference type="Proteomes" id="UP000289862"/>
    </source>
</evidence>
<organism evidence="1 2">
    <name type="scientific">Mycoplasmopsis gallopavonis</name>
    <dbReference type="NCBI Taxonomy" id="76629"/>
    <lineage>
        <taxon>Bacteria</taxon>
        <taxon>Bacillati</taxon>
        <taxon>Mycoplasmatota</taxon>
        <taxon>Mycoplasmoidales</taxon>
        <taxon>Metamycoplasmataceae</taxon>
        <taxon>Mycoplasmopsis</taxon>
    </lineage>
</organism>
<reference evidence="1 2" key="1">
    <citation type="submission" date="2019-01" db="EMBL/GenBank/DDBJ databases">
        <authorList>
            <consortium name="Pathogen Informatics"/>
        </authorList>
    </citation>
    <scope>NUCLEOTIDE SEQUENCE [LARGE SCALE GENOMIC DNA]</scope>
    <source>
        <strain evidence="1 2">NCTC10186</strain>
    </source>
</reference>
<dbReference type="EMBL" id="LR215031">
    <property type="protein sequence ID" value="VEU72788.1"/>
    <property type="molecule type" value="Genomic_DNA"/>
</dbReference>
<dbReference type="OrthoDB" id="399027at2"/>
<keyword evidence="2" id="KW-1185">Reference proteome</keyword>
<name>A0A449AZ23_9BACT</name>
<gene>
    <name evidence="1" type="ORF">NCTC10186_00259</name>
</gene>
<dbReference type="Proteomes" id="UP000289862">
    <property type="component" value="Chromosome"/>
</dbReference>
<sequence length="299" mass="35483">MLKKSSEFMDFESWITSSREELILEIKNNQIFQKLNTKLNFSDQEIWNYFINIKEYIEGKTSKINKNKIWFLEISRNPRTNQLEFEYVLNKNDIANEFLLENNFELASISRPSEKEAFEDIKIEEAKHFELFEYRETWKKATNTRKKVKLDFNLGLIVEGELNSLRNKVLSSIAISFALKKYKVAYIDVNYLEDSLKATFNNTDNEMSQIIKRMSDVDVLLLTEIGFRTYNSWFIESVLIKVLENRLKNKKLTYIGSYYSLKDLDSIANTKDSRISKFAMRKLKEIINSLCNYKIWIGF</sequence>